<reference evidence="1 2" key="1">
    <citation type="submission" date="2019-03" db="EMBL/GenBank/DDBJ databases">
        <title>Single cell metagenomics reveals metabolic interactions within the superorganism composed of flagellate Streblomastix strix and complex community of Bacteroidetes bacteria on its surface.</title>
        <authorList>
            <person name="Treitli S.C."/>
            <person name="Kolisko M."/>
            <person name="Husnik F."/>
            <person name="Keeling P."/>
            <person name="Hampl V."/>
        </authorList>
    </citation>
    <scope>NUCLEOTIDE SEQUENCE [LARGE SCALE GENOMIC DNA]</scope>
    <source>
        <strain evidence="1">ST1C</strain>
    </source>
</reference>
<sequence>HKNKTDELLDEKAATTDLSNYMTLGTSQTINANKTFNNSCRFVSSIDGMSTVTESSFIKQGTDDTVDFLRAGGTKPIAELGGSVYDSNYVKKTGQITQSITGKLIRTDSSESFNNLENMQYPTKYEIDVAFIKNTGKNLQIVHGVLQKGEDEVSLSEDEDDYLTRAAVNNSFVSRSDNQTMYGTKTFNSNVNATGFVKTGKDDTSVLLAGDGDQLLSSFGGVQVEDITDLIINLHSNITFNYLKLARIGNFYTLMMEIQPITQISTTTSTTICSIGSYSTCLSPPTPPSTTYSISLATKRKTLICVHSFRDIQIITNSTEAWDINDDVGLQFSWMV</sequence>
<dbReference type="Proteomes" id="UP000324800">
    <property type="component" value="Unassembled WGS sequence"/>
</dbReference>
<comment type="caution">
    <text evidence="1">The sequence shown here is derived from an EMBL/GenBank/DDBJ whole genome shotgun (WGS) entry which is preliminary data.</text>
</comment>
<evidence type="ECO:0000313" key="2">
    <source>
        <dbReference type="Proteomes" id="UP000324800"/>
    </source>
</evidence>
<name>A0A5J4TW11_9EUKA</name>
<gene>
    <name evidence="1" type="ORF">EZS28_042712</name>
</gene>
<accession>A0A5J4TW11</accession>
<feature type="non-terminal residue" evidence="1">
    <location>
        <position position="1"/>
    </location>
</feature>
<dbReference type="EMBL" id="SNRW01025104">
    <property type="protein sequence ID" value="KAA6361761.1"/>
    <property type="molecule type" value="Genomic_DNA"/>
</dbReference>
<evidence type="ECO:0000313" key="1">
    <source>
        <dbReference type="EMBL" id="KAA6361761.1"/>
    </source>
</evidence>
<protein>
    <submittedName>
        <fullName evidence="1">Uncharacterized protein</fullName>
    </submittedName>
</protein>
<proteinExistence type="predicted"/>
<organism evidence="1 2">
    <name type="scientific">Streblomastix strix</name>
    <dbReference type="NCBI Taxonomy" id="222440"/>
    <lineage>
        <taxon>Eukaryota</taxon>
        <taxon>Metamonada</taxon>
        <taxon>Preaxostyla</taxon>
        <taxon>Oxymonadida</taxon>
        <taxon>Streblomastigidae</taxon>
        <taxon>Streblomastix</taxon>
    </lineage>
</organism>
<dbReference type="AlphaFoldDB" id="A0A5J4TW11"/>